<dbReference type="EMBL" id="JBIHMM010000003">
    <property type="protein sequence ID" value="MFH0254411.1"/>
    <property type="molecule type" value="Genomic_DNA"/>
</dbReference>
<keyword evidence="1" id="KW-0732">Signal</keyword>
<feature type="chain" id="PRO_5046520300" evidence="1">
    <location>
        <begin position="25"/>
        <end position="120"/>
    </location>
</feature>
<dbReference type="Proteomes" id="UP001607157">
    <property type="component" value="Unassembled WGS sequence"/>
</dbReference>
<evidence type="ECO:0000313" key="2">
    <source>
        <dbReference type="EMBL" id="MFH0254411.1"/>
    </source>
</evidence>
<dbReference type="RefSeq" id="WP_377171544.1">
    <property type="nucleotide sequence ID" value="NZ_JBHTJC010000003.1"/>
</dbReference>
<name>A0ABW7I8C1_9RHOB</name>
<protein>
    <submittedName>
        <fullName evidence="2">Dihydrodipicolinate reductase</fullName>
    </submittedName>
</protein>
<reference evidence="2 3" key="1">
    <citation type="submission" date="2024-10" db="EMBL/GenBank/DDBJ databases">
        <authorList>
            <person name="Yang X.-N."/>
        </authorList>
    </citation>
    <scope>NUCLEOTIDE SEQUENCE [LARGE SCALE GENOMIC DNA]</scope>
    <source>
        <strain evidence="2 3">CAU 1059</strain>
    </source>
</reference>
<evidence type="ECO:0000313" key="3">
    <source>
        <dbReference type="Proteomes" id="UP001607157"/>
    </source>
</evidence>
<comment type="caution">
    <text evidence="2">The sequence shown here is derived from an EMBL/GenBank/DDBJ whole genome shotgun (WGS) entry which is preliminary data.</text>
</comment>
<organism evidence="2 3">
    <name type="scientific">Roseovarius aquimarinus</name>
    <dbReference type="NCBI Taxonomy" id="1229156"/>
    <lineage>
        <taxon>Bacteria</taxon>
        <taxon>Pseudomonadati</taxon>
        <taxon>Pseudomonadota</taxon>
        <taxon>Alphaproteobacteria</taxon>
        <taxon>Rhodobacterales</taxon>
        <taxon>Roseobacteraceae</taxon>
        <taxon>Roseovarius</taxon>
    </lineage>
</organism>
<gene>
    <name evidence="2" type="ORF">ACGRVM_10940</name>
</gene>
<sequence>MRSVTHTFCALSVALVAAPAAAEAFEQITTRDDFVAATSGRDLTRFGISVAVSPSGDIKGRAFGYPVTGAWNWQDGYFCRDLYWGGDRLDPNCQAVRIKGDTIRFISDQGTGQSADLTLK</sequence>
<feature type="signal peptide" evidence="1">
    <location>
        <begin position="1"/>
        <end position="24"/>
    </location>
</feature>
<proteinExistence type="predicted"/>
<keyword evidence="3" id="KW-1185">Reference proteome</keyword>
<accession>A0ABW7I8C1</accession>
<evidence type="ECO:0000256" key="1">
    <source>
        <dbReference type="SAM" id="SignalP"/>
    </source>
</evidence>